<sequence length="210" mass="23610">MMTVVVLLGIALQDVAAVTHSLKYFYTASSGIKTFPEFVTVGMVDDQQISYYDSVIRREIPKQDWMEKMDPDYWERNTQASIGAEQSFKADINIAMQRFNQTGDSFENSHQYMSGFVERLGLKKKSVPAVCGKSADDRNVDPPRFSQTATRVHVQESPHSTERRSAAGSTLGEELDHQLVLLSIHQSAQMEFVLVSVCVLVLLSEELQDL</sequence>
<keyword evidence="6" id="KW-1185">Reference proteome</keyword>
<evidence type="ECO:0000256" key="3">
    <source>
        <dbReference type="SAM" id="SignalP"/>
    </source>
</evidence>
<evidence type="ECO:0000259" key="4">
    <source>
        <dbReference type="Pfam" id="PF00129"/>
    </source>
</evidence>
<evidence type="ECO:0000313" key="5">
    <source>
        <dbReference type="EMBL" id="MEQ2303103.1"/>
    </source>
</evidence>
<dbReference type="Pfam" id="PF00129">
    <property type="entry name" value="MHC_I"/>
    <property type="match status" value="1"/>
</dbReference>
<feature type="region of interest" description="Disordered" evidence="2">
    <location>
        <begin position="133"/>
        <end position="169"/>
    </location>
</feature>
<dbReference type="PANTHER" id="PTHR16675:SF237">
    <property type="entry name" value="MHC CLASS I ANTIGEN TRANSCRIPT VARIANT 1-RELATED"/>
    <property type="match status" value="1"/>
</dbReference>
<reference evidence="5 6" key="1">
    <citation type="submission" date="2021-06" db="EMBL/GenBank/DDBJ databases">
        <authorList>
            <person name="Palmer J.M."/>
        </authorList>
    </citation>
    <scope>NUCLEOTIDE SEQUENCE [LARGE SCALE GENOMIC DNA]</scope>
    <source>
        <strain evidence="5 6">AS_MEX2019</strain>
        <tissue evidence="5">Muscle</tissue>
    </source>
</reference>
<dbReference type="EMBL" id="JAHRIP010057292">
    <property type="protein sequence ID" value="MEQ2303103.1"/>
    <property type="molecule type" value="Genomic_DNA"/>
</dbReference>
<feature type="domain" description="MHC class I-like antigen recognition-like" evidence="4">
    <location>
        <begin position="19"/>
        <end position="114"/>
    </location>
</feature>
<proteinExistence type="predicted"/>
<dbReference type="Proteomes" id="UP001469553">
    <property type="component" value="Unassembled WGS sequence"/>
</dbReference>
<organism evidence="5 6">
    <name type="scientific">Ameca splendens</name>
    <dbReference type="NCBI Taxonomy" id="208324"/>
    <lineage>
        <taxon>Eukaryota</taxon>
        <taxon>Metazoa</taxon>
        <taxon>Chordata</taxon>
        <taxon>Craniata</taxon>
        <taxon>Vertebrata</taxon>
        <taxon>Euteleostomi</taxon>
        <taxon>Actinopterygii</taxon>
        <taxon>Neopterygii</taxon>
        <taxon>Teleostei</taxon>
        <taxon>Neoteleostei</taxon>
        <taxon>Acanthomorphata</taxon>
        <taxon>Ovalentaria</taxon>
        <taxon>Atherinomorphae</taxon>
        <taxon>Cyprinodontiformes</taxon>
        <taxon>Goodeidae</taxon>
        <taxon>Ameca</taxon>
    </lineage>
</organism>
<dbReference type="InterPro" id="IPR050208">
    <property type="entry name" value="MHC_class-I_related"/>
</dbReference>
<evidence type="ECO:0000313" key="6">
    <source>
        <dbReference type="Proteomes" id="UP001469553"/>
    </source>
</evidence>
<dbReference type="SUPFAM" id="SSF54452">
    <property type="entry name" value="MHC antigen-recognition domain"/>
    <property type="match status" value="1"/>
</dbReference>
<gene>
    <name evidence="5" type="ORF">AMECASPLE_013287</name>
</gene>
<dbReference type="InterPro" id="IPR011162">
    <property type="entry name" value="MHC_I/II-like_Ag-recog"/>
</dbReference>
<name>A0ABV0ZA55_9TELE</name>
<keyword evidence="3" id="KW-0732">Signal</keyword>
<dbReference type="InterPro" id="IPR037055">
    <property type="entry name" value="MHC_I-like_Ag-recog_sf"/>
</dbReference>
<feature type="chain" id="PRO_5046986167" description="MHC class I-like antigen recognition-like domain-containing protein" evidence="3">
    <location>
        <begin position="18"/>
        <end position="210"/>
    </location>
</feature>
<feature type="compositionally biased region" description="Basic and acidic residues" evidence="2">
    <location>
        <begin position="153"/>
        <end position="165"/>
    </location>
</feature>
<evidence type="ECO:0000256" key="2">
    <source>
        <dbReference type="SAM" id="MobiDB-lite"/>
    </source>
</evidence>
<dbReference type="PANTHER" id="PTHR16675">
    <property type="entry name" value="MHC CLASS I-RELATED"/>
    <property type="match status" value="1"/>
</dbReference>
<accession>A0ABV0ZA55</accession>
<dbReference type="InterPro" id="IPR011161">
    <property type="entry name" value="MHC_I-like_Ag-recog"/>
</dbReference>
<feature type="signal peptide" evidence="3">
    <location>
        <begin position="1"/>
        <end position="17"/>
    </location>
</feature>
<dbReference type="Gene3D" id="3.30.500.10">
    <property type="entry name" value="MHC class I-like antigen recognition-like"/>
    <property type="match status" value="1"/>
</dbReference>
<keyword evidence="1" id="KW-0325">Glycoprotein</keyword>
<comment type="caution">
    <text evidence="5">The sequence shown here is derived from an EMBL/GenBank/DDBJ whole genome shotgun (WGS) entry which is preliminary data.</text>
</comment>
<evidence type="ECO:0000256" key="1">
    <source>
        <dbReference type="ARBA" id="ARBA00023180"/>
    </source>
</evidence>
<protein>
    <recommendedName>
        <fullName evidence="4">MHC class I-like antigen recognition-like domain-containing protein</fullName>
    </recommendedName>
</protein>